<comment type="caution">
    <text evidence="4">The sequence shown here is derived from an EMBL/GenBank/DDBJ whole genome shotgun (WGS) entry which is preliminary data.</text>
</comment>
<reference evidence="4" key="1">
    <citation type="journal article" date="2023" name="Mol. Phylogenet. Evol.">
        <title>Genome-scale phylogeny and comparative genomics of the fungal order Sordariales.</title>
        <authorList>
            <person name="Hensen N."/>
            <person name="Bonometti L."/>
            <person name="Westerberg I."/>
            <person name="Brannstrom I.O."/>
            <person name="Guillou S."/>
            <person name="Cros-Aarteil S."/>
            <person name="Calhoun S."/>
            <person name="Haridas S."/>
            <person name="Kuo A."/>
            <person name="Mondo S."/>
            <person name="Pangilinan J."/>
            <person name="Riley R."/>
            <person name="LaButti K."/>
            <person name="Andreopoulos B."/>
            <person name="Lipzen A."/>
            <person name="Chen C."/>
            <person name="Yan M."/>
            <person name="Daum C."/>
            <person name="Ng V."/>
            <person name="Clum A."/>
            <person name="Steindorff A."/>
            <person name="Ohm R.A."/>
            <person name="Martin F."/>
            <person name="Silar P."/>
            <person name="Natvig D.O."/>
            <person name="Lalanne C."/>
            <person name="Gautier V."/>
            <person name="Ament-Velasquez S.L."/>
            <person name="Kruys A."/>
            <person name="Hutchinson M.I."/>
            <person name="Powell A.J."/>
            <person name="Barry K."/>
            <person name="Miller A.N."/>
            <person name="Grigoriev I.V."/>
            <person name="Debuchy R."/>
            <person name="Gladieux P."/>
            <person name="Hiltunen Thoren M."/>
            <person name="Johannesson H."/>
        </authorList>
    </citation>
    <scope>NUCLEOTIDE SEQUENCE</scope>
    <source>
        <strain evidence="4">CBS 141.50</strain>
    </source>
</reference>
<feature type="region of interest" description="Disordered" evidence="1">
    <location>
        <begin position="361"/>
        <end position="533"/>
    </location>
</feature>
<dbReference type="Proteomes" id="UP001302676">
    <property type="component" value="Unassembled WGS sequence"/>
</dbReference>
<feature type="compositionally biased region" description="Pro residues" evidence="1">
    <location>
        <begin position="476"/>
        <end position="486"/>
    </location>
</feature>
<feature type="chain" id="PRO_5042967910" evidence="3">
    <location>
        <begin position="21"/>
        <end position="533"/>
    </location>
</feature>
<keyword evidence="5" id="KW-1185">Reference proteome</keyword>
<feature type="compositionally biased region" description="Low complexity" evidence="1">
    <location>
        <begin position="393"/>
        <end position="416"/>
    </location>
</feature>
<evidence type="ECO:0000256" key="1">
    <source>
        <dbReference type="SAM" id="MobiDB-lite"/>
    </source>
</evidence>
<feature type="signal peptide" evidence="3">
    <location>
        <begin position="1"/>
        <end position="20"/>
    </location>
</feature>
<proteinExistence type="predicted"/>
<keyword evidence="2" id="KW-0812">Transmembrane</keyword>
<feature type="compositionally biased region" description="Low complexity" evidence="1">
    <location>
        <begin position="455"/>
        <end position="475"/>
    </location>
</feature>
<dbReference type="EMBL" id="MU853560">
    <property type="protein sequence ID" value="KAK4146678.1"/>
    <property type="molecule type" value="Genomic_DNA"/>
</dbReference>
<feature type="compositionally biased region" description="Pro residues" evidence="1">
    <location>
        <begin position="366"/>
        <end position="383"/>
    </location>
</feature>
<evidence type="ECO:0000256" key="2">
    <source>
        <dbReference type="SAM" id="Phobius"/>
    </source>
</evidence>
<gene>
    <name evidence="4" type="ORF">C8A04DRAFT_34865</name>
</gene>
<keyword evidence="2" id="KW-1133">Transmembrane helix</keyword>
<evidence type="ECO:0000256" key="3">
    <source>
        <dbReference type="SAM" id="SignalP"/>
    </source>
</evidence>
<dbReference type="GeneID" id="87819583"/>
<feature type="transmembrane region" description="Helical" evidence="2">
    <location>
        <begin position="289"/>
        <end position="307"/>
    </location>
</feature>
<sequence>MAARLAVFALLLASLQPALASFYTVTSYFVYTESLSIYPDGCRGDECYSYTYTGTLTVSPTVTPTAKPVSTTTRTYTYDDLELVSVFLAPGAVDKSDTIPTSTTRDNLYTDFVVPVVWTAPATCPTQFKVTTYQNVYLPYDVRPYITAESTVTSVYTNTREDSTATYLTKFIDATAIPPASRETGTPTSNYYYTYYVKNCRNPTATGPDYWGPTYTAGGSGSGSGSSSGGGSRSGGSDDWDWTVCSAYTGCVALATWIIVIAVLLPLLFLLGWVESYFWFRRMMLGKSALRLGTVFWCILSLWFILLTRKSHARSPEDQVLLKQYWATLSAGTRIKYWFKYGLRWRYPVELLGNPDGNNPAVMAVPVPPPGQPGPGGAPPPPGDGSEKTQAFAQQQPVYAPGPYGQPQPYQYQQQQPYPPQGQPGFAPPQGYPQPPPGAYMQPPQPGYAPPPGSFDPSQQQQPFPQGQQGQFPQGGPHPPYFPTPSPSQTGTTEVPSVQPTPPPAAAQGQAPPQELGQSGPGVGQGEQPPARG</sequence>
<protein>
    <submittedName>
        <fullName evidence="4">Uncharacterized protein</fullName>
    </submittedName>
</protein>
<reference evidence="4" key="2">
    <citation type="submission" date="2023-05" db="EMBL/GenBank/DDBJ databases">
        <authorList>
            <consortium name="Lawrence Berkeley National Laboratory"/>
            <person name="Steindorff A."/>
            <person name="Hensen N."/>
            <person name="Bonometti L."/>
            <person name="Westerberg I."/>
            <person name="Brannstrom I.O."/>
            <person name="Guillou S."/>
            <person name="Cros-Aarteil S."/>
            <person name="Calhoun S."/>
            <person name="Haridas S."/>
            <person name="Kuo A."/>
            <person name="Mondo S."/>
            <person name="Pangilinan J."/>
            <person name="Riley R."/>
            <person name="Labutti K."/>
            <person name="Andreopoulos B."/>
            <person name="Lipzen A."/>
            <person name="Chen C."/>
            <person name="Yanf M."/>
            <person name="Daum C."/>
            <person name="Ng V."/>
            <person name="Clum A."/>
            <person name="Ohm R."/>
            <person name="Martin F."/>
            <person name="Silar P."/>
            <person name="Natvig D."/>
            <person name="Lalanne C."/>
            <person name="Gautier V."/>
            <person name="Ament-Velasquez S.L."/>
            <person name="Kruys A."/>
            <person name="Hutchinson M.I."/>
            <person name="Powell A.J."/>
            <person name="Barry K."/>
            <person name="Miller A.N."/>
            <person name="Grigoriev I.V."/>
            <person name="Debuchy R."/>
            <person name="Gladieux P."/>
            <person name="Thoren M.H."/>
            <person name="Johannesson H."/>
        </authorList>
    </citation>
    <scope>NUCLEOTIDE SEQUENCE</scope>
    <source>
        <strain evidence="4">CBS 141.50</strain>
    </source>
</reference>
<name>A0AAN6ZQL3_9PEZI</name>
<dbReference type="RefSeq" id="XP_062640049.1">
    <property type="nucleotide sequence ID" value="XM_062782970.1"/>
</dbReference>
<keyword evidence="3" id="KW-0732">Signal</keyword>
<feature type="transmembrane region" description="Helical" evidence="2">
    <location>
        <begin position="254"/>
        <end position="280"/>
    </location>
</feature>
<evidence type="ECO:0000313" key="4">
    <source>
        <dbReference type="EMBL" id="KAK4146678.1"/>
    </source>
</evidence>
<organism evidence="4 5">
    <name type="scientific">Dichotomopilus funicola</name>
    <dbReference type="NCBI Taxonomy" id="1934379"/>
    <lineage>
        <taxon>Eukaryota</taxon>
        <taxon>Fungi</taxon>
        <taxon>Dikarya</taxon>
        <taxon>Ascomycota</taxon>
        <taxon>Pezizomycotina</taxon>
        <taxon>Sordariomycetes</taxon>
        <taxon>Sordariomycetidae</taxon>
        <taxon>Sordariales</taxon>
        <taxon>Chaetomiaceae</taxon>
        <taxon>Dichotomopilus</taxon>
    </lineage>
</organism>
<evidence type="ECO:0000313" key="5">
    <source>
        <dbReference type="Proteomes" id="UP001302676"/>
    </source>
</evidence>
<keyword evidence="2" id="KW-0472">Membrane</keyword>
<dbReference type="AlphaFoldDB" id="A0AAN6ZQL3"/>
<accession>A0AAN6ZQL3</accession>
<feature type="compositionally biased region" description="Pro residues" evidence="1">
    <location>
        <begin position="417"/>
        <end position="454"/>
    </location>
</feature>